<keyword evidence="2" id="KW-0255">Endonuclease</keyword>
<evidence type="ECO:0000259" key="1">
    <source>
        <dbReference type="SMART" id="SM00507"/>
    </source>
</evidence>
<dbReference type="Proteomes" id="UP001057738">
    <property type="component" value="Chromosome"/>
</dbReference>
<protein>
    <submittedName>
        <fullName evidence="2">HNH endonuclease</fullName>
    </submittedName>
</protein>
<dbReference type="Pfam" id="PF01844">
    <property type="entry name" value="HNH"/>
    <property type="match status" value="1"/>
</dbReference>
<name>A0ABY5PX43_9ACTN</name>
<dbReference type="GO" id="GO:0004519">
    <property type="term" value="F:endonuclease activity"/>
    <property type="evidence" value="ECO:0007669"/>
    <property type="project" value="UniProtKB-KW"/>
</dbReference>
<dbReference type="GeneID" id="95574340"/>
<dbReference type="Gene3D" id="1.10.30.50">
    <property type="match status" value="1"/>
</dbReference>
<evidence type="ECO:0000313" key="3">
    <source>
        <dbReference type="Proteomes" id="UP001057738"/>
    </source>
</evidence>
<proteinExistence type="predicted"/>
<dbReference type="CDD" id="cd00085">
    <property type="entry name" value="HNHc"/>
    <property type="match status" value="1"/>
</dbReference>
<dbReference type="RefSeq" id="WP_257855813.1">
    <property type="nucleotide sequence ID" value="NZ_CP102514.1"/>
</dbReference>
<accession>A0ABY5PX43</accession>
<dbReference type="InterPro" id="IPR002711">
    <property type="entry name" value="HNH"/>
</dbReference>
<dbReference type="SMART" id="SM00507">
    <property type="entry name" value="HNHc"/>
    <property type="match status" value="1"/>
</dbReference>
<keyword evidence="3" id="KW-1185">Reference proteome</keyword>
<sequence length="277" mass="32184">MPKVQDRRLPEPDSPEIRQLFPLESVRQLYGFLYERRDSPPTTEEIHAFVADLFGPQSEAIRRLRSIRDCFVVQRTQTGRIHRYRLLGWKADAPDAMRGTLSRATRARILAPQRCAQCGRTPLGDEVKLHIDHKIPISWGGEDDDDNLQPLCEECNLGKRDFYATYDSHSAAIRNATRQDEPHGRIGELLKALEGEWVPSDLISIVASMRQYQDDWQRRLRELKDLGWVYHNRVTWPAGSRRALSEYRLVKWTPWPEGSIRSAIEEGKSRKRAREDD</sequence>
<feature type="domain" description="HNH nuclease" evidence="1">
    <location>
        <begin position="103"/>
        <end position="157"/>
    </location>
</feature>
<dbReference type="EMBL" id="CP102514">
    <property type="protein sequence ID" value="UUY48005.1"/>
    <property type="molecule type" value="Genomic_DNA"/>
</dbReference>
<keyword evidence="2" id="KW-0378">Hydrolase</keyword>
<keyword evidence="2" id="KW-0540">Nuclease</keyword>
<evidence type="ECO:0000313" key="2">
    <source>
        <dbReference type="EMBL" id="UUY48005.1"/>
    </source>
</evidence>
<gene>
    <name evidence="2" type="ORF">NRK68_12730</name>
</gene>
<organism evidence="2 3">
    <name type="scientific">Streptomyces yangpuensis</name>
    <dbReference type="NCBI Taxonomy" id="1648182"/>
    <lineage>
        <taxon>Bacteria</taxon>
        <taxon>Bacillati</taxon>
        <taxon>Actinomycetota</taxon>
        <taxon>Actinomycetes</taxon>
        <taxon>Kitasatosporales</taxon>
        <taxon>Streptomycetaceae</taxon>
        <taxon>Streptomyces</taxon>
    </lineage>
</organism>
<reference evidence="2" key="1">
    <citation type="submission" date="2022-08" db="EMBL/GenBank/DDBJ databases">
        <authorList>
            <person name="Tian L."/>
        </authorList>
    </citation>
    <scope>NUCLEOTIDE SEQUENCE</scope>
    <source>
        <strain evidence="2">CM253</strain>
    </source>
</reference>
<dbReference type="InterPro" id="IPR003615">
    <property type="entry name" value="HNH_nuc"/>
</dbReference>